<feature type="active site" evidence="9">
    <location>
        <position position="128"/>
    </location>
</feature>
<dbReference type="GeneID" id="57365869"/>
<evidence type="ECO:0000256" key="8">
    <source>
        <dbReference type="ARBA" id="ARBA00023136"/>
    </source>
</evidence>
<name>A0AAW8YF46_PEDAC</name>
<keyword evidence="5 9" id="KW-0064">Aspartyl protease</keyword>
<keyword evidence="7 9" id="KW-1133">Transmembrane helix</keyword>
<comment type="function">
    <text evidence="9 10">This protein specifically catalyzes the removal of signal peptides from prolipoproteins.</text>
</comment>
<evidence type="ECO:0000256" key="3">
    <source>
        <dbReference type="ARBA" id="ARBA00022670"/>
    </source>
</evidence>
<evidence type="ECO:0000256" key="5">
    <source>
        <dbReference type="ARBA" id="ARBA00022750"/>
    </source>
</evidence>
<evidence type="ECO:0000313" key="12">
    <source>
        <dbReference type="EMBL" id="MDV2620373.1"/>
    </source>
</evidence>
<organism evidence="12 14">
    <name type="scientific">Pediococcus acidilactici</name>
    <dbReference type="NCBI Taxonomy" id="1254"/>
    <lineage>
        <taxon>Bacteria</taxon>
        <taxon>Bacillati</taxon>
        <taxon>Bacillota</taxon>
        <taxon>Bacilli</taxon>
        <taxon>Lactobacillales</taxon>
        <taxon>Lactobacillaceae</taxon>
        <taxon>Pediococcus</taxon>
        <taxon>Pediococcus acidilactici group</taxon>
    </lineage>
</organism>
<keyword evidence="2 9" id="KW-1003">Cell membrane</keyword>
<dbReference type="HAMAP" id="MF_00161">
    <property type="entry name" value="LspA"/>
    <property type="match status" value="1"/>
</dbReference>
<dbReference type="PANTHER" id="PTHR33695:SF1">
    <property type="entry name" value="LIPOPROTEIN SIGNAL PEPTIDASE"/>
    <property type="match status" value="1"/>
</dbReference>
<comment type="subcellular location">
    <subcellularLocation>
        <location evidence="9">Cell membrane</location>
        <topology evidence="9">Multi-pass membrane protein</topology>
    </subcellularLocation>
</comment>
<evidence type="ECO:0000256" key="7">
    <source>
        <dbReference type="ARBA" id="ARBA00022989"/>
    </source>
</evidence>
<comment type="caution">
    <text evidence="12">The sequence shown here is derived from an EMBL/GenBank/DDBJ whole genome shotgun (WGS) entry which is preliminary data.</text>
</comment>
<sequence length="150" mass="16967">MKYTAYIFGLILLIADQAFKFFISHTIPLGAVRPLIPGALSLTNLRNDGAAWSILAGSQLLFTLITIVALFVLGYLLITQHNHVWYRWGLSLMISGTLGNFIDRIRLKYVVDMFQVDWFNFPIFNIADSCLTIGVLILMIAIMRDNRIEG</sequence>
<keyword evidence="8 9" id="KW-0472">Membrane</keyword>
<gene>
    <name evidence="9 12" type="primary">lspA</name>
    <name evidence="12" type="ORF">R0G89_01300</name>
    <name evidence="13" type="ORF">R0H03_01570</name>
</gene>
<evidence type="ECO:0000313" key="14">
    <source>
        <dbReference type="Proteomes" id="UP001280897"/>
    </source>
</evidence>
<comment type="caution">
    <text evidence="9">Lacks conserved residue(s) required for the propagation of feature annotation.</text>
</comment>
<dbReference type="RefSeq" id="WP_002831627.1">
    <property type="nucleotide sequence ID" value="NZ_BJMF01000002.1"/>
</dbReference>
<protein>
    <recommendedName>
        <fullName evidence="9">Lipoprotein signal peptidase</fullName>
        <ecNumber evidence="9">3.4.23.36</ecNumber>
    </recommendedName>
    <alternativeName>
        <fullName evidence="9">Prolipoprotein signal peptidase</fullName>
    </alternativeName>
    <alternativeName>
        <fullName evidence="9">Signal peptidase II</fullName>
        <shortName evidence="9">SPase II</shortName>
    </alternativeName>
</protein>
<evidence type="ECO:0000256" key="11">
    <source>
        <dbReference type="RuleBase" id="RU004181"/>
    </source>
</evidence>
<dbReference type="Pfam" id="PF01252">
    <property type="entry name" value="Peptidase_A8"/>
    <property type="match status" value="1"/>
</dbReference>
<dbReference type="GO" id="GO:0005886">
    <property type="term" value="C:plasma membrane"/>
    <property type="evidence" value="ECO:0007669"/>
    <property type="project" value="UniProtKB-SubCell"/>
</dbReference>
<evidence type="ECO:0000256" key="9">
    <source>
        <dbReference type="HAMAP-Rule" id="MF_00161"/>
    </source>
</evidence>
<evidence type="ECO:0000256" key="10">
    <source>
        <dbReference type="RuleBase" id="RU000594"/>
    </source>
</evidence>
<dbReference type="PANTHER" id="PTHR33695">
    <property type="entry name" value="LIPOPROTEIN SIGNAL PEPTIDASE"/>
    <property type="match status" value="1"/>
</dbReference>
<keyword evidence="3 9" id="KW-0645">Protease</keyword>
<dbReference type="EMBL" id="JAWJAX010000002">
    <property type="protein sequence ID" value="MDV2910559.1"/>
    <property type="molecule type" value="Genomic_DNA"/>
</dbReference>
<comment type="pathway">
    <text evidence="9">Protein modification; lipoprotein biosynthesis (signal peptide cleavage).</text>
</comment>
<comment type="similarity">
    <text evidence="1 9 11">Belongs to the peptidase A8 family.</text>
</comment>
<reference evidence="12" key="2">
    <citation type="submission" date="2023-10" db="EMBL/GenBank/DDBJ databases">
        <authorList>
            <person name="Khurajog B."/>
        </authorList>
    </citation>
    <scope>NUCLEOTIDE SEQUENCE</scope>
    <source>
        <strain evidence="13">BF14</strain>
        <strain evidence="12">BF9</strain>
    </source>
</reference>
<keyword evidence="4 9" id="KW-0812">Transmembrane</keyword>
<comment type="catalytic activity">
    <reaction evidence="9 10">
        <text>Release of signal peptides from bacterial membrane prolipoproteins. Hydrolyzes -Xaa-Yaa-Zaa-|-(S,diacylglyceryl)Cys-, in which Xaa is hydrophobic (preferably Leu), and Yaa (Ala or Ser) and Zaa (Gly or Ala) have small, neutral side chains.</text>
        <dbReference type="EC" id="3.4.23.36"/>
    </reaction>
</comment>
<dbReference type="KEGG" id="paci:A4V11_01625"/>
<dbReference type="InterPro" id="IPR001872">
    <property type="entry name" value="Peptidase_A8"/>
</dbReference>
<dbReference type="EC" id="3.4.23.36" evidence="9"/>
<dbReference type="AlphaFoldDB" id="A0AAW8YF46"/>
<feature type="transmembrane region" description="Helical" evidence="9">
    <location>
        <begin position="85"/>
        <end position="102"/>
    </location>
</feature>
<dbReference type="Proteomes" id="UP001280897">
    <property type="component" value="Unassembled WGS sequence"/>
</dbReference>
<dbReference type="PROSITE" id="PS00855">
    <property type="entry name" value="SPASE_II"/>
    <property type="match status" value="1"/>
</dbReference>
<evidence type="ECO:0000256" key="6">
    <source>
        <dbReference type="ARBA" id="ARBA00022801"/>
    </source>
</evidence>
<feature type="active site" evidence="9">
    <location>
        <position position="112"/>
    </location>
</feature>
<dbReference type="GO" id="GO:0004190">
    <property type="term" value="F:aspartic-type endopeptidase activity"/>
    <property type="evidence" value="ECO:0007669"/>
    <property type="project" value="UniProtKB-UniRule"/>
</dbReference>
<keyword evidence="6 9" id="KW-0378">Hydrolase</keyword>
<proteinExistence type="inferred from homology"/>
<evidence type="ECO:0000256" key="2">
    <source>
        <dbReference type="ARBA" id="ARBA00022475"/>
    </source>
</evidence>
<evidence type="ECO:0000256" key="4">
    <source>
        <dbReference type="ARBA" id="ARBA00022692"/>
    </source>
</evidence>
<dbReference type="PRINTS" id="PR00781">
    <property type="entry name" value="LIPOSIGPTASE"/>
</dbReference>
<dbReference type="NCBIfam" id="TIGR00077">
    <property type="entry name" value="lspA"/>
    <property type="match status" value="1"/>
</dbReference>
<dbReference type="EMBL" id="JAWJAV010000001">
    <property type="protein sequence ID" value="MDV2620373.1"/>
    <property type="molecule type" value="Genomic_DNA"/>
</dbReference>
<feature type="transmembrane region" description="Helical" evidence="9">
    <location>
        <begin position="122"/>
        <end position="143"/>
    </location>
</feature>
<accession>A0AAW8YF46</accession>
<feature type="transmembrane region" description="Helical" evidence="9">
    <location>
        <begin position="50"/>
        <end position="78"/>
    </location>
</feature>
<dbReference type="Proteomes" id="UP001280415">
    <property type="component" value="Unassembled WGS sequence"/>
</dbReference>
<evidence type="ECO:0000256" key="1">
    <source>
        <dbReference type="ARBA" id="ARBA00006139"/>
    </source>
</evidence>
<reference evidence="12" key="1">
    <citation type="journal article" date="2023" name="PeerJ">
        <title>Selection and evaluation of lactic acid bacteria from chicken feces in Thailand as potential probiotics.</title>
        <authorList>
            <person name="Khurajog B."/>
            <person name="Disastra Y."/>
            <person name="Lawwyne L.D."/>
            <person name="Sirichokchatchawan W."/>
            <person name="Niyomtham W."/>
            <person name="Yindee J."/>
            <person name="Hampson D.J."/>
            <person name="Prapasarakul N."/>
        </authorList>
    </citation>
    <scope>NUCLEOTIDE SEQUENCE</scope>
    <source>
        <strain evidence="13">BF14</strain>
        <strain evidence="12">BF9</strain>
    </source>
</reference>
<evidence type="ECO:0000313" key="13">
    <source>
        <dbReference type="EMBL" id="MDV2910559.1"/>
    </source>
</evidence>
<dbReference type="GO" id="GO:0006508">
    <property type="term" value="P:proteolysis"/>
    <property type="evidence" value="ECO:0007669"/>
    <property type="project" value="UniProtKB-KW"/>
</dbReference>